<keyword evidence="4" id="KW-1185">Reference proteome</keyword>
<keyword evidence="1" id="KW-0732">Signal</keyword>
<feature type="signal peptide" evidence="1">
    <location>
        <begin position="1"/>
        <end position="32"/>
    </location>
</feature>
<sequence>MIDQKRRKLLKGSLGVGLVAGAGLLSPQALLAAWPEAAFTAEDKAAAMKDLLGSETFENSDAVKIEAPPVAENSAAVRVTVSTDLEDAKSITIFAAGNQRPLIASFELPEHAVPYVSLNIKMAETADVIAVVQTPKGLFGAARMVEVTAGGCGA</sequence>
<dbReference type="PIRSF" id="PIRSF010312">
    <property type="entry name" value="Sulphur_oxidation_SoxY"/>
    <property type="match status" value="1"/>
</dbReference>
<evidence type="ECO:0000313" key="4">
    <source>
        <dbReference type="Proteomes" id="UP001432180"/>
    </source>
</evidence>
<protein>
    <submittedName>
        <fullName evidence="3">Sulfur oxidation protein SoxY</fullName>
    </submittedName>
</protein>
<accession>A0ABZ0S4X7</accession>
<evidence type="ECO:0000259" key="2">
    <source>
        <dbReference type="Pfam" id="PF13501"/>
    </source>
</evidence>
<evidence type="ECO:0000313" key="3">
    <source>
        <dbReference type="EMBL" id="WPL15361.1"/>
    </source>
</evidence>
<dbReference type="Gene3D" id="2.60.40.2470">
    <property type="entry name" value="SoxY domain"/>
    <property type="match status" value="1"/>
</dbReference>
<evidence type="ECO:0000256" key="1">
    <source>
        <dbReference type="SAM" id="SignalP"/>
    </source>
</evidence>
<dbReference type="RefSeq" id="WP_328985938.1">
    <property type="nucleotide sequence ID" value="NZ_CP121472.1"/>
</dbReference>
<reference evidence="3 4" key="1">
    <citation type="journal article" date="2023" name="Microorganisms">
        <title>Thiorhodovibrio frisius and Trv. litoralis spp. nov., Two Novel Members from a Clade of Fastidious Purple Sulfur Bacteria That Exhibit Unique Red-Shifted Light-Harvesting Capabilities.</title>
        <authorList>
            <person name="Methner A."/>
            <person name="Kuzyk S.B."/>
            <person name="Petersen J."/>
            <person name="Bauer S."/>
            <person name="Brinkmann H."/>
            <person name="Sichau K."/>
            <person name="Wanner G."/>
            <person name="Wolf J."/>
            <person name="Neumann-Schaal M."/>
            <person name="Henke P."/>
            <person name="Tank M."/>
            <person name="Sproer C."/>
            <person name="Bunk B."/>
            <person name="Overmann J."/>
        </authorList>
    </citation>
    <scope>NUCLEOTIDE SEQUENCE [LARGE SCALE GENOMIC DNA]</scope>
    <source>
        <strain evidence="3 4">DSM 6702</strain>
    </source>
</reference>
<dbReference type="Pfam" id="PF13501">
    <property type="entry name" value="SoxY"/>
    <property type="match status" value="1"/>
</dbReference>
<organism evidence="3 4">
    <name type="scientific">Thiorhodovibrio winogradskyi</name>
    <dbReference type="NCBI Taxonomy" id="77007"/>
    <lineage>
        <taxon>Bacteria</taxon>
        <taxon>Pseudomonadati</taxon>
        <taxon>Pseudomonadota</taxon>
        <taxon>Gammaproteobacteria</taxon>
        <taxon>Chromatiales</taxon>
        <taxon>Chromatiaceae</taxon>
        <taxon>Thiorhodovibrio</taxon>
    </lineage>
</organism>
<name>A0ABZ0S4X7_9GAMM</name>
<dbReference type="PROSITE" id="PS51318">
    <property type="entry name" value="TAT"/>
    <property type="match status" value="1"/>
</dbReference>
<feature type="domain" description="Ig-like SoxY" evidence="2">
    <location>
        <begin position="49"/>
        <end position="152"/>
    </location>
</feature>
<dbReference type="InterPro" id="IPR016568">
    <property type="entry name" value="Sulphur_oxidation_SoxY"/>
</dbReference>
<dbReference type="InterPro" id="IPR032711">
    <property type="entry name" value="SoxY"/>
</dbReference>
<dbReference type="NCBIfam" id="TIGR04488">
    <property type="entry name" value="SoxY_true_GGCGG"/>
    <property type="match status" value="1"/>
</dbReference>
<dbReference type="EMBL" id="CP121472">
    <property type="protein sequence ID" value="WPL15361.1"/>
    <property type="molecule type" value="Genomic_DNA"/>
</dbReference>
<gene>
    <name evidence="3" type="ORF">Thiowin_00257</name>
</gene>
<dbReference type="InterPro" id="IPR038162">
    <property type="entry name" value="SoxY_sf"/>
</dbReference>
<feature type="chain" id="PRO_5045545195" evidence="1">
    <location>
        <begin position="33"/>
        <end position="154"/>
    </location>
</feature>
<proteinExistence type="predicted"/>
<dbReference type="Proteomes" id="UP001432180">
    <property type="component" value="Chromosome"/>
</dbReference>
<dbReference type="InterPro" id="IPR006311">
    <property type="entry name" value="TAT_signal"/>
</dbReference>